<organism evidence="1">
    <name type="scientific">viral metagenome</name>
    <dbReference type="NCBI Taxonomy" id="1070528"/>
    <lineage>
        <taxon>unclassified sequences</taxon>
        <taxon>metagenomes</taxon>
        <taxon>organismal metagenomes</taxon>
    </lineage>
</organism>
<dbReference type="AlphaFoldDB" id="A0A6C0DQ90"/>
<sequence length="78" mass="8795">MAAKRTKIAEVGLKYNAVKNAAPKSAFTIVSILRFPIDVYTLNIIKSMTTAKPINVRMERSIFYYSSDSFQTNLLSFV</sequence>
<proteinExistence type="predicted"/>
<name>A0A6C0DQ90_9ZZZZ</name>
<evidence type="ECO:0000313" key="1">
    <source>
        <dbReference type="EMBL" id="QHT18514.1"/>
    </source>
</evidence>
<accession>A0A6C0DQ90</accession>
<dbReference type="EMBL" id="MN739657">
    <property type="protein sequence ID" value="QHT18514.1"/>
    <property type="molecule type" value="Genomic_DNA"/>
</dbReference>
<reference evidence="1" key="1">
    <citation type="journal article" date="2020" name="Nature">
        <title>Giant virus diversity and host interactions through global metagenomics.</title>
        <authorList>
            <person name="Schulz F."/>
            <person name="Roux S."/>
            <person name="Paez-Espino D."/>
            <person name="Jungbluth S."/>
            <person name="Walsh D.A."/>
            <person name="Denef V.J."/>
            <person name="McMahon K.D."/>
            <person name="Konstantinidis K.T."/>
            <person name="Eloe-Fadrosh E.A."/>
            <person name="Kyrpides N.C."/>
            <person name="Woyke T."/>
        </authorList>
    </citation>
    <scope>NUCLEOTIDE SEQUENCE</scope>
    <source>
        <strain evidence="1">GVMAG-M-3300023174-46</strain>
    </source>
</reference>
<protein>
    <submittedName>
        <fullName evidence="1">Uncharacterized protein</fullName>
    </submittedName>
</protein>